<dbReference type="Gene3D" id="3.40.50.12710">
    <property type="match status" value="1"/>
</dbReference>
<evidence type="ECO:0000256" key="2">
    <source>
        <dbReference type="ARBA" id="ARBA00005891"/>
    </source>
</evidence>
<dbReference type="PANTHER" id="PTHR12049">
    <property type="entry name" value="PROTEIN ARGININE METHYLTRANSFERASE NDUFAF7, MITOCHONDRIAL"/>
    <property type="match status" value="1"/>
</dbReference>
<dbReference type="SUPFAM" id="SSF53335">
    <property type="entry name" value="S-adenosyl-L-methionine-dependent methyltransferases"/>
    <property type="match status" value="1"/>
</dbReference>
<dbReference type="GO" id="GO:0032981">
    <property type="term" value="P:mitochondrial respiratory chain complex I assembly"/>
    <property type="evidence" value="ECO:0007669"/>
    <property type="project" value="TreeGrafter"/>
</dbReference>
<dbReference type="Pfam" id="PF02636">
    <property type="entry name" value="Methyltransf_28"/>
    <property type="match status" value="1"/>
</dbReference>
<dbReference type="GO" id="GO:0005739">
    <property type="term" value="C:mitochondrion"/>
    <property type="evidence" value="ECO:0007669"/>
    <property type="project" value="UniProtKB-SubCell"/>
</dbReference>
<comment type="function">
    <text evidence="7">Arginine methyltransferase involved in the assembly or stability of mitochondrial NADH:ubiquinone oxidoreductase complex (complex I).</text>
</comment>
<keyword evidence="9" id="KW-1185">Reference proteome</keyword>
<evidence type="ECO:0000256" key="4">
    <source>
        <dbReference type="ARBA" id="ARBA00022679"/>
    </source>
</evidence>
<organism evidence="8 9">
    <name type="scientific">Sphaeroforma arctica JP610</name>
    <dbReference type="NCBI Taxonomy" id="667725"/>
    <lineage>
        <taxon>Eukaryota</taxon>
        <taxon>Ichthyosporea</taxon>
        <taxon>Ichthyophonida</taxon>
        <taxon>Sphaeroforma</taxon>
    </lineage>
</organism>
<evidence type="ECO:0000256" key="1">
    <source>
        <dbReference type="ARBA" id="ARBA00004173"/>
    </source>
</evidence>
<evidence type="ECO:0000256" key="7">
    <source>
        <dbReference type="RuleBase" id="RU364114"/>
    </source>
</evidence>
<comment type="subcellular location">
    <subcellularLocation>
        <location evidence="1 7">Mitochondrion</location>
    </subcellularLocation>
</comment>
<dbReference type="EMBL" id="KQ242072">
    <property type="protein sequence ID" value="KNC81067.1"/>
    <property type="molecule type" value="Genomic_DNA"/>
</dbReference>
<evidence type="ECO:0000313" key="8">
    <source>
        <dbReference type="EMBL" id="KNC81067.1"/>
    </source>
</evidence>
<reference evidence="8 9" key="1">
    <citation type="submission" date="2011-02" db="EMBL/GenBank/DDBJ databases">
        <title>The Genome Sequence of Sphaeroforma arctica JP610.</title>
        <authorList>
            <consortium name="The Broad Institute Genome Sequencing Platform"/>
            <person name="Russ C."/>
            <person name="Cuomo C."/>
            <person name="Young S.K."/>
            <person name="Zeng Q."/>
            <person name="Gargeya S."/>
            <person name="Alvarado L."/>
            <person name="Berlin A."/>
            <person name="Chapman S.B."/>
            <person name="Chen Z."/>
            <person name="Freedman E."/>
            <person name="Gellesch M."/>
            <person name="Goldberg J."/>
            <person name="Griggs A."/>
            <person name="Gujja S."/>
            <person name="Heilman E."/>
            <person name="Heiman D."/>
            <person name="Howarth C."/>
            <person name="Mehta T."/>
            <person name="Neiman D."/>
            <person name="Pearson M."/>
            <person name="Roberts A."/>
            <person name="Saif S."/>
            <person name="Shea T."/>
            <person name="Shenoy N."/>
            <person name="Sisk P."/>
            <person name="Stolte C."/>
            <person name="Sykes S."/>
            <person name="White J."/>
            <person name="Yandava C."/>
            <person name="Burger G."/>
            <person name="Gray M.W."/>
            <person name="Holland P.W.H."/>
            <person name="King N."/>
            <person name="Lang F.B.F."/>
            <person name="Roger A.J."/>
            <person name="Ruiz-Trillo I."/>
            <person name="Haas B."/>
            <person name="Nusbaum C."/>
            <person name="Birren B."/>
        </authorList>
    </citation>
    <scope>NUCLEOTIDE SEQUENCE [LARGE SCALE GENOMIC DNA]</scope>
    <source>
        <strain evidence="8 9">JP610</strain>
    </source>
</reference>
<evidence type="ECO:0000256" key="3">
    <source>
        <dbReference type="ARBA" id="ARBA00022603"/>
    </source>
</evidence>
<comment type="similarity">
    <text evidence="2 7">Belongs to the NDUFAF7 family.</text>
</comment>
<proteinExistence type="inferred from homology"/>
<dbReference type="InterPro" id="IPR029063">
    <property type="entry name" value="SAM-dependent_MTases_sf"/>
</dbReference>
<protein>
    <recommendedName>
        <fullName evidence="7">Protein arginine methyltransferase NDUFAF7</fullName>
        <ecNumber evidence="7">2.1.1.320</ecNumber>
    </recommendedName>
</protein>
<dbReference type="GeneID" id="25907094"/>
<evidence type="ECO:0000256" key="5">
    <source>
        <dbReference type="ARBA" id="ARBA00023128"/>
    </source>
</evidence>
<gene>
    <name evidence="8" type="ORF">SARC_06590</name>
</gene>
<keyword evidence="5 7" id="KW-0496">Mitochondrion</keyword>
<dbReference type="GO" id="GO:0032259">
    <property type="term" value="P:methylation"/>
    <property type="evidence" value="ECO:0007669"/>
    <property type="project" value="UniProtKB-KW"/>
</dbReference>
<dbReference type="eggNOG" id="KOG2901">
    <property type="taxonomic scope" value="Eukaryota"/>
</dbReference>
<dbReference type="PANTHER" id="PTHR12049:SF7">
    <property type="entry name" value="PROTEIN ARGININE METHYLTRANSFERASE NDUFAF7, MITOCHONDRIAL"/>
    <property type="match status" value="1"/>
</dbReference>
<dbReference type="AlphaFoldDB" id="A0A0L0FW81"/>
<dbReference type="STRING" id="667725.A0A0L0FW81"/>
<dbReference type="EC" id="2.1.1.320" evidence="7"/>
<keyword evidence="3 7" id="KW-0489">Methyltransferase</keyword>
<evidence type="ECO:0000256" key="6">
    <source>
        <dbReference type="ARBA" id="ARBA00048612"/>
    </source>
</evidence>
<dbReference type="InterPro" id="IPR038375">
    <property type="entry name" value="NDUFAF7_sf"/>
</dbReference>
<dbReference type="RefSeq" id="XP_014154969.1">
    <property type="nucleotide sequence ID" value="XM_014299494.1"/>
</dbReference>
<sequence length="405" mass="45065">MAVLKNIVRGVSSVRSAESVLRGHIKVFGPVPVASYMKECLSNGKDGYYMTRNVFGHDGDFVTSPEISQVFGELVGIHFVNQWQQFPSKHSTVDLIELGPGRGTLMADILKIFNRIPQMSNKVNVHFVEMSPFLAKTQAQTLGVTQPNEEAPTEEGTSVTRQTPAGVNVQWYRKFEDIDIKGFPMIVAHEFLDALPVHQFVYTRDGWRERMIGLDDKDKFQWVLAPSATASSRSLGPSGKYKEGDVYEVSPDSLHTAHQIAQAVKDDGMALIVDYGNKEPKRTPTVRGYKAHVMIEDIVEHEPGEIDLTADVSFQAVAKVCSDTCATYGPMSQGDWLRQMGIHTRTKQMVQSSQTREEQVKIIRSTKRLIDNEGMGSLFQFLSLVPISVDPPFPFVKANSCTAPL</sequence>
<name>A0A0L0FW81_9EUKA</name>
<evidence type="ECO:0000313" key="9">
    <source>
        <dbReference type="Proteomes" id="UP000054560"/>
    </source>
</evidence>
<dbReference type="GO" id="GO:0035243">
    <property type="term" value="F:protein-arginine omega-N symmetric methyltransferase activity"/>
    <property type="evidence" value="ECO:0007669"/>
    <property type="project" value="UniProtKB-EC"/>
</dbReference>
<accession>A0A0L0FW81</accession>
<dbReference type="Proteomes" id="UP000054560">
    <property type="component" value="Unassembled WGS sequence"/>
</dbReference>
<comment type="catalytic activity">
    <reaction evidence="6 7">
        <text>L-arginyl-[protein] + 2 S-adenosyl-L-methionine = N(omega),N(omega)'-dimethyl-L-arginyl-[protein] + 2 S-adenosyl-L-homocysteine + 2 H(+)</text>
        <dbReference type="Rhea" id="RHEA:48108"/>
        <dbReference type="Rhea" id="RHEA-COMP:10532"/>
        <dbReference type="Rhea" id="RHEA-COMP:11992"/>
        <dbReference type="ChEBI" id="CHEBI:15378"/>
        <dbReference type="ChEBI" id="CHEBI:29965"/>
        <dbReference type="ChEBI" id="CHEBI:57856"/>
        <dbReference type="ChEBI" id="CHEBI:59789"/>
        <dbReference type="ChEBI" id="CHEBI:88221"/>
        <dbReference type="EC" id="2.1.1.320"/>
    </reaction>
</comment>
<dbReference type="OrthoDB" id="438553at2759"/>
<keyword evidence="4 7" id="KW-0808">Transferase</keyword>
<dbReference type="InterPro" id="IPR003788">
    <property type="entry name" value="NDUFAF7"/>
</dbReference>